<evidence type="ECO:0000259" key="2">
    <source>
        <dbReference type="PROSITE" id="PS51766"/>
    </source>
</evidence>
<keyword evidence="4" id="KW-1185">Reference proteome</keyword>
<dbReference type="PROSITE" id="PS51766">
    <property type="entry name" value="DOCKERIN"/>
    <property type="match status" value="1"/>
</dbReference>
<dbReference type="SUPFAM" id="SSF55486">
    <property type="entry name" value="Metalloproteases ('zincins'), catalytic domain"/>
    <property type="match status" value="1"/>
</dbReference>
<dbReference type="CDD" id="cd14254">
    <property type="entry name" value="Dockerin_II"/>
    <property type="match status" value="1"/>
</dbReference>
<name>A0A840LBG9_9BURK</name>
<protein>
    <recommendedName>
        <fullName evidence="2">Dockerin domain-containing protein</fullName>
    </recommendedName>
</protein>
<dbReference type="InterPro" id="IPR002105">
    <property type="entry name" value="Dockerin_1_rpt"/>
</dbReference>
<dbReference type="Gene3D" id="1.10.1330.10">
    <property type="entry name" value="Dockerin domain"/>
    <property type="match status" value="1"/>
</dbReference>
<proteinExistence type="predicted"/>
<dbReference type="PROSITE" id="PS00018">
    <property type="entry name" value="EF_HAND_1"/>
    <property type="match status" value="2"/>
</dbReference>
<gene>
    <name evidence="3" type="ORF">HNP55_001968</name>
</gene>
<dbReference type="RefSeq" id="WP_221439522.1">
    <property type="nucleotide sequence ID" value="NZ_JACHLP010000003.1"/>
</dbReference>
<reference evidence="3 4" key="1">
    <citation type="submission" date="2020-08" db="EMBL/GenBank/DDBJ databases">
        <title>Functional genomics of gut bacteria from endangered species of beetles.</title>
        <authorList>
            <person name="Carlos-Shanley C."/>
        </authorList>
    </citation>
    <scope>NUCLEOTIDE SEQUENCE [LARGE SCALE GENOMIC DNA]</scope>
    <source>
        <strain evidence="3 4">S00239</strain>
    </source>
</reference>
<dbReference type="GO" id="GO:0000272">
    <property type="term" value="P:polysaccharide catabolic process"/>
    <property type="evidence" value="ECO:0007669"/>
    <property type="project" value="InterPro"/>
</dbReference>
<dbReference type="InterPro" id="IPR013783">
    <property type="entry name" value="Ig-like_fold"/>
</dbReference>
<dbReference type="InterPro" id="IPR016134">
    <property type="entry name" value="Dockerin_dom"/>
</dbReference>
<dbReference type="Pfam" id="PF13574">
    <property type="entry name" value="Reprolysin_2"/>
    <property type="match status" value="1"/>
</dbReference>
<evidence type="ECO:0000256" key="1">
    <source>
        <dbReference type="SAM" id="MobiDB-lite"/>
    </source>
</evidence>
<dbReference type="Proteomes" id="UP000562027">
    <property type="component" value="Unassembled WGS sequence"/>
</dbReference>
<dbReference type="Pfam" id="PF00404">
    <property type="entry name" value="Dockerin_1"/>
    <property type="match status" value="1"/>
</dbReference>
<comment type="caution">
    <text evidence="3">The sequence shown here is derived from an EMBL/GenBank/DDBJ whole genome shotgun (WGS) entry which is preliminary data.</text>
</comment>
<feature type="region of interest" description="Disordered" evidence="1">
    <location>
        <begin position="1"/>
        <end position="26"/>
    </location>
</feature>
<dbReference type="InterPro" id="IPR024079">
    <property type="entry name" value="MetalloPept_cat_dom_sf"/>
</dbReference>
<dbReference type="Gene3D" id="2.60.40.10">
    <property type="entry name" value="Immunoglobulins"/>
    <property type="match status" value="1"/>
</dbReference>
<dbReference type="AlphaFoldDB" id="A0A840LBG9"/>
<feature type="compositionally biased region" description="Low complexity" evidence="1">
    <location>
        <begin position="1"/>
        <end position="21"/>
    </location>
</feature>
<dbReference type="Gene3D" id="3.40.390.10">
    <property type="entry name" value="Collagenase (Catalytic Domain)"/>
    <property type="match status" value="1"/>
</dbReference>
<feature type="domain" description="Dockerin" evidence="2">
    <location>
        <begin position="949"/>
        <end position="1014"/>
    </location>
</feature>
<dbReference type="GO" id="GO:0004553">
    <property type="term" value="F:hydrolase activity, hydrolyzing O-glycosyl compounds"/>
    <property type="evidence" value="ECO:0007669"/>
    <property type="project" value="InterPro"/>
</dbReference>
<dbReference type="SUPFAM" id="SSF63446">
    <property type="entry name" value="Type I dockerin domain"/>
    <property type="match status" value="1"/>
</dbReference>
<sequence length="1014" mass="103882">MDFKPSSSGLSSSGAAPNAQRPRARPLGRPSAIALALVCLSLGSGLALPGAQAQGLRAAPAVQQNQSSGAFWQEQRLAPAKTSARGARPSVQPRAFRAATLDKAGLFNYAAAAPLERSSAAALSPLEISLPHPDGGFQRFSLAESPVMEEGLAAKHPEIKTFAGKGLDDPNASVRLDITPLGLHASVRSPKGSWYVDPYYHLDDSVYASYHGRDLPNVHGPLGEALLTEAHISLGRGFYHAGDTVELRGFGFVPGATVSITISNPETDSAPRQTFSAVAGRDGTLSVSLPAEPSRNLGAYEITASDGRSSSSAAYHVVSEAQSPTAAVGDQLRSYRLALVTDPSYASYFGGSANVTAAKVTLVNRITHIYEDETSIRLVLVNDNDKLNLDTAAQMTGANGPCGAAACFSTSQAAGCASSTLTRNRVVVGLLVGASNYDVGHIGFGLNGGGLASLGVVGGNNKAQGCTGVPTPVGDLFAVDYVAHELGHQFAGNHTFNGVTGSCTGGNRNAGTSVEPGSGSSIMAYAGICGNDDLQPHSDAYWSQRSFDEIVAYTSGSETNLNEVQMAALSGFTANGQQFQLSYNGQPSAAIVRGSNFTSAGIKAAVEAIAGWPAGGTVTVSSLSDAGFTLTFGGTQAATNVAGLQLINCSAGCSGYVGEIAAGGQTKRRGAISAKNNSAPVVSVPATLTIPVRTPFALSGSATDADGDSLTYLWEQNDRGAASGTGLTSNSKTNGPLFRQFGTRAVVSEADTKLYNSPGENHVDGNPTRVFPDLAQILANNTNAETGACPAASATPTPAEVDCFSEFLPTAAYVGFAGVNANPASLNFKLTARDGKGGVGSASTQLILAPGAGPFLVTSPNTALTLNSNSNLTVNWSVANTDVAPVSTANVKISLSVDGGLTYPHVLAASVPNNGSRVVTLPQLATTQARIKVEAVGNVFFDVSNANFTINLFGDLNKDGVVDCADLAIVKAAMGKRTGQPGFDVRADVNADGVVDIRDLSAVSRVLPAGTVCR</sequence>
<evidence type="ECO:0000313" key="4">
    <source>
        <dbReference type="Proteomes" id="UP000562027"/>
    </source>
</evidence>
<dbReference type="GO" id="GO:0008237">
    <property type="term" value="F:metallopeptidase activity"/>
    <property type="evidence" value="ECO:0007669"/>
    <property type="project" value="InterPro"/>
</dbReference>
<evidence type="ECO:0000313" key="3">
    <source>
        <dbReference type="EMBL" id="MBB4843449.1"/>
    </source>
</evidence>
<dbReference type="InterPro" id="IPR018247">
    <property type="entry name" value="EF_Hand_1_Ca_BS"/>
</dbReference>
<dbReference type="InterPro" id="IPR036439">
    <property type="entry name" value="Dockerin_dom_sf"/>
</dbReference>
<accession>A0A840LBG9</accession>
<organism evidence="3 4">
    <name type="scientific">Roseateles oligotrophus</name>
    <dbReference type="NCBI Taxonomy" id="1769250"/>
    <lineage>
        <taxon>Bacteria</taxon>
        <taxon>Pseudomonadati</taxon>
        <taxon>Pseudomonadota</taxon>
        <taxon>Betaproteobacteria</taxon>
        <taxon>Burkholderiales</taxon>
        <taxon>Sphaerotilaceae</taxon>
        <taxon>Roseateles</taxon>
    </lineage>
</organism>
<dbReference type="EMBL" id="JACHLP010000003">
    <property type="protein sequence ID" value="MBB4843449.1"/>
    <property type="molecule type" value="Genomic_DNA"/>
</dbReference>